<sequence>MTHIIKTLIRLAFLSVLWLLVRFTQFVLELSELIHEADAVSNAELHLQMKIHRQLKALTPGFIKA</sequence>
<comment type="caution">
    <text evidence="1">The sequence shown here is derived from an EMBL/GenBank/DDBJ whole genome shotgun (WGS) entry which is preliminary data.</text>
</comment>
<dbReference type="Proteomes" id="UP000481033">
    <property type="component" value="Unassembled WGS sequence"/>
</dbReference>
<name>A0A6M0RFI5_9CYAN</name>
<organism evidence="1 2">
    <name type="scientific">Adonisia turfae CCMR0081</name>
    <dbReference type="NCBI Taxonomy" id="2292702"/>
    <lineage>
        <taxon>Bacteria</taxon>
        <taxon>Bacillati</taxon>
        <taxon>Cyanobacteriota</taxon>
        <taxon>Adonisia</taxon>
        <taxon>Adonisia turfae</taxon>
    </lineage>
</organism>
<dbReference type="RefSeq" id="WP_163696737.1">
    <property type="nucleotide sequence ID" value="NZ_QXHD01000004.1"/>
</dbReference>
<evidence type="ECO:0000313" key="2">
    <source>
        <dbReference type="Proteomes" id="UP000481033"/>
    </source>
</evidence>
<keyword evidence="2" id="KW-1185">Reference proteome</keyword>
<proteinExistence type="predicted"/>
<gene>
    <name evidence="1" type="ORF">DXZ20_04625</name>
</gene>
<accession>A0A6M0RFI5</accession>
<reference evidence="1 2" key="1">
    <citation type="journal article" date="2020" name="Microb. Ecol.">
        <title>Ecogenomics of the Marine Benthic Filamentous Cyanobacterium Adonisia.</title>
        <authorList>
            <person name="Walter J.M."/>
            <person name="Coutinho F.H."/>
            <person name="Leomil L."/>
            <person name="Hargreaves P.I."/>
            <person name="Campeao M.E."/>
            <person name="Vieira V.V."/>
            <person name="Silva B.S."/>
            <person name="Fistarol G.O."/>
            <person name="Salomon P.S."/>
            <person name="Sawabe T."/>
            <person name="Mino S."/>
            <person name="Hosokawa M."/>
            <person name="Miyashita H."/>
            <person name="Maruyama F."/>
            <person name="van Verk M.C."/>
            <person name="Dutilh B.E."/>
            <person name="Thompson C.C."/>
            <person name="Thompson F.L."/>
        </authorList>
    </citation>
    <scope>NUCLEOTIDE SEQUENCE [LARGE SCALE GENOMIC DNA]</scope>
    <source>
        <strain evidence="1 2">CCMR0081</strain>
    </source>
</reference>
<protein>
    <submittedName>
        <fullName evidence="1">Uncharacterized protein</fullName>
    </submittedName>
</protein>
<dbReference type="AlphaFoldDB" id="A0A6M0RFI5"/>
<dbReference type="EMBL" id="QXHD01000004">
    <property type="protein sequence ID" value="NEZ54985.1"/>
    <property type="molecule type" value="Genomic_DNA"/>
</dbReference>
<evidence type="ECO:0000313" key="1">
    <source>
        <dbReference type="EMBL" id="NEZ54985.1"/>
    </source>
</evidence>